<reference evidence="2 3" key="2">
    <citation type="submission" date="2018-11" db="EMBL/GenBank/DDBJ databases">
        <authorList>
            <consortium name="Pathogen Informatics"/>
        </authorList>
    </citation>
    <scope>NUCLEOTIDE SEQUENCE [LARGE SCALE GENOMIC DNA]</scope>
    <source>
        <strain evidence="2 3">NST_G2</strain>
    </source>
</reference>
<keyword evidence="3" id="KW-1185">Reference proteome</keyword>
<evidence type="ECO:0000313" key="3">
    <source>
        <dbReference type="Proteomes" id="UP000275846"/>
    </source>
</evidence>
<dbReference type="OrthoDB" id="425681at2759"/>
<evidence type="ECO:0000313" key="2">
    <source>
        <dbReference type="EMBL" id="VDM06007.1"/>
    </source>
</evidence>
<accession>A0A183TT23</accession>
<dbReference type="AlphaFoldDB" id="A0A183TT23"/>
<evidence type="ECO:0000313" key="4">
    <source>
        <dbReference type="WBParaSite" id="SSLN_0002035301-mRNA-1"/>
    </source>
</evidence>
<dbReference type="EMBL" id="UYSU01048379">
    <property type="protein sequence ID" value="VDM06007.1"/>
    <property type="molecule type" value="Genomic_DNA"/>
</dbReference>
<gene>
    <name evidence="2" type="ORF">SSLN_LOCUS19621</name>
</gene>
<reference evidence="4" key="1">
    <citation type="submission" date="2016-06" db="UniProtKB">
        <authorList>
            <consortium name="WormBaseParasite"/>
        </authorList>
    </citation>
    <scope>IDENTIFICATION</scope>
</reference>
<organism evidence="4">
    <name type="scientific">Schistocephalus solidus</name>
    <name type="common">Tapeworm</name>
    <dbReference type="NCBI Taxonomy" id="70667"/>
    <lineage>
        <taxon>Eukaryota</taxon>
        <taxon>Metazoa</taxon>
        <taxon>Spiralia</taxon>
        <taxon>Lophotrochozoa</taxon>
        <taxon>Platyhelminthes</taxon>
        <taxon>Cestoda</taxon>
        <taxon>Eucestoda</taxon>
        <taxon>Diphyllobothriidea</taxon>
        <taxon>Diphyllobothriidae</taxon>
        <taxon>Schistocephalus</taxon>
    </lineage>
</organism>
<protein>
    <submittedName>
        <fullName evidence="2 4">Uncharacterized protein</fullName>
    </submittedName>
</protein>
<feature type="region of interest" description="Disordered" evidence="1">
    <location>
        <begin position="127"/>
        <end position="156"/>
    </location>
</feature>
<sequence>MDLRTDATKAAFFRCQRLLQQRLREMQDAWMIRKAKKIQGYVDRNEMKNFFIAIKVIFSPCIKWSAPLISSDGTTLMTEKSQILKRWAELFRNVLNCLSAISDAAIDRLPQVDTNNDLVCRLPYQKPSRPCSSFPAVKHRDPTQSHRKSTSTVGPG</sequence>
<name>A0A183TT23_SCHSO</name>
<dbReference type="WBParaSite" id="SSLN_0002035301-mRNA-1">
    <property type="protein sequence ID" value="SSLN_0002035301-mRNA-1"/>
    <property type="gene ID" value="SSLN_0002035301"/>
</dbReference>
<evidence type="ECO:0000256" key="1">
    <source>
        <dbReference type="SAM" id="MobiDB-lite"/>
    </source>
</evidence>
<dbReference type="Proteomes" id="UP000275846">
    <property type="component" value="Unassembled WGS sequence"/>
</dbReference>
<proteinExistence type="predicted"/>